<accession>A0A1G9WQW1</accession>
<dbReference type="PANTHER" id="PTHR39319:SF1">
    <property type="entry name" value="SI:DKEY-256H2.1"/>
    <property type="match status" value="1"/>
</dbReference>
<evidence type="ECO:0000313" key="5">
    <source>
        <dbReference type="Proteomes" id="UP000198901"/>
    </source>
</evidence>
<dbReference type="InterPro" id="IPR015197">
    <property type="entry name" value="PngaseF_C"/>
</dbReference>
<dbReference type="InterPro" id="IPR053251">
    <property type="entry name" value="N-glycanase"/>
</dbReference>
<dbReference type="Pfam" id="PF09113">
    <property type="entry name" value="N-glycanase_C"/>
    <property type="match status" value="1"/>
</dbReference>
<evidence type="ECO:0000256" key="2">
    <source>
        <dbReference type="SAM" id="SignalP"/>
    </source>
</evidence>
<feature type="chain" id="PRO_5011661419" evidence="2">
    <location>
        <begin position="19"/>
        <end position="628"/>
    </location>
</feature>
<name>A0A1G9WQW1_9BACT</name>
<dbReference type="InterPro" id="IPR008977">
    <property type="entry name" value="PHM/PNGase_F_dom_sf"/>
</dbReference>
<keyword evidence="5" id="KW-1185">Reference proteome</keyword>
<organism evidence="4 5">
    <name type="scientific">Siphonobacter aquaeclarae</name>
    <dbReference type="NCBI Taxonomy" id="563176"/>
    <lineage>
        <taxon>Bacteria</taxon>
        <taxon>Pseudomonadati</taxon>
        <taxon>Bacteroidota</taxon>
        <taxon>Cytophagia</taxon>
        <taxon>Cytophagales</taxon>
        <taxon>Cytophagaceae</taxon>
        <taxon>Siphonobacter</taxon>
    </lineage>
</organism>
<dbReference type="SUPFAM" id="SSF49742">
    <property type="entry name" value="PHM/PNGase F"/>
    <property type="match status" value="2"/>
</dbReference>
<dbReference type="EMBL" id="FNGS01000010">
    <property type="protein sequence ID" value="SDM86994.1"/>
    <property type="molecule type" value="Genomic_DNA"/>
</dbReference>
<dbReference type="Proteomes" id="UP000198901">
    <property type="component" value="Unassembled WGS sequence"/>
</dbReference>
<dbReference type="PANTHER" id="PTHR39319">
    <property type="entry name" value="SI:DKEY-256H2.1"/>
    <property type="match status" value="1"/>
</dbReference>
<dbReference type="RefSeq" id="WP_093207906.1">
    <property type="nucleotide sequence ID" value="NZ_FNGS01000010.1"/>
</dbReference>
<feature type="signal peptide" evidence="2">
    <location>
        <begin position="1"/>
        <end position="18"/>
    </location>
</feature>
<keyword evidence="2" id="KW-0732">Signal</keyword>
<dbReference type="GO" id="GO:0016715">
    <property type="term" value="F:oxidoreductase activity, acting on paired donors, with incorporation or reduction of molecular oxygen, reduced ascorbate as one donor, and incorporation of one atom of oxygen"/>
    <property type="evidence" value="ECO:0007669"/>
    <property type="project" value="InterPro"/>
</dbReference>
<reference evidence="4 5" key="1">
    <citation type="submission" date="2016-10" db="EMBL/GenBank/DDBJ databases">
        <authorList>
            <person name="de Groot N.N."/>
        </authorList>
    </citation>
    <scope>NUCLEOTIDE SEQUENCE [LARGE SCALE GENOMIC DNA]</scope>
    <source>
        <strain evidence="4 5">DSM 21668</strain>
    </source>
</reference>
<keyword evidence="1" id="KW-1015">Disulfide bond</keyword>
<dbReference type="GO" id="GO:0016798">
    <property type="term" value="F:hydrolase activity, acting on glycosyl bonds"/>
    <property type="evidence" value="ECO:0007669"/>
    <property type="project" value="UniProtKB-KW"/>
</dbReference>
<keyword evidence="4" id="KW-0378">Hydrolase</keyword>
<dbReference type="Gene3D" id="2.60.120.230">
    <property type="match status" value="2"/>
</dbReference>
<evidence type="ECO:0000259" key="3">
    <source>
        <dbReference type="Pfam" id="PF09113"/>
    </source>
</evidence>
<dbReference type="STRING" id="563176.SAMN04488090_4402"/>
<protein>
    <submittedName>
        <fullName evidence="4">Peptide-N-glycosidase F, C terminal</fullName>
    </submittedName>
</protein>
<feature type="domain" description="Peptide-N-glycosidase F C-terminal" evidence="3">
    <location>
        <begin position="183"/>
        <end position="303"/>
    </location>
</feature>
<gene>
    <name evidence="4" type="ORF">SAMN04488090_4402</name>
</gene>
<proteinExistence type="predicted"/>
<dbReference type="AlphaFoldDB" id="A0A1G9WQW1"/>
<sequence length="628" mass="71050">MLHRLLLALGCLSFTAQAQDTLRVLSHQAAVVVTDPAKGFREYPGTVSFPSGSFRQVTLRVRFGCPDSMRCADWDYLDHIYLRKKGTDEKYEIGRMLTPYGGAFGKNWSFEWTADITDFRSLLSGEAEIVYYHSGYEPNQDRGWKITVEFEFVKGTPVAEPLAVHKIYDASYRYGNKDRSIEEDLKPYTLTVGKATRRMRLVVFHTGHGMDKNGCGEFCSRYRDVRMDGALIDRRDIWKKCGDNPLYPQAGTWVLDRAYWCPGDLQQPDAYDLTVAPSSKHTVDIDMEPYQSDDPNVNEVITAYLIEYGPVKATVDAAVADVLAPTDKQVHARHNPVSFGPRVLIRNLGTAPLTSLTIRYGTKGYPAKTFSWKGKLVFNQTEEVRLPGTIDGRPGQNSFEVTLLSPNGKKDAWPGDNTFRTSFTQVPVYPQQVVVALRTNKQASHNFYSVKNSEGKVVFERKNLKDNTDYRDTLRLEPGAYELALADTAGDGLEFWYNVRGGRGTFMLMDAKGHLLKAFESDFGSSVYHAFEVRADAPQIAVAEPSIGLFPTRTKGKTTLDYLGNEPEQVEVQISTDEGAQLVERHVYENLKEGVFEYDLSYRKPQRYYLRVFVKGVMKYNKRIRVGQ</sequence>
<dbReference type="InterPro" id="IPR014784">
    <property type="entry name" value="Cu2_ascorb_mOase-like_C"/>
</dbReference>
<evidence type="ECO:0000313" key="4">
    <source>
        <dbReference type="EMBL" id="SDM86994.1"/>
    </source>
</evidence>
<keyword evidence="4" id="KW-0326">Glycosidase</keyword>
<evidence type="ECO:0000256" key="1">
    <source>
        <dbReference type="ARBA" id="ARBA00023157"/>
    </source>
</evidence>
<dbReference type="OrthoDB" id="6281169at2"/>